<dbReference type="AlphaFoldDB" id="A0A0B0ETY1"/>
<feature type="transmembrane region" description="Helical" evidence="1">
    <location>
        <begin position="6"/>
        <end position="32"/>
    </location>
</feature>
<evidence type="ECO:0000256" key="1">
    <source>
        <dbReference type="SAM" id="Phobius"/>
    </source>
</evidence>
<accession>A0A0B0ETY1</accession>
<dbReference type="EMBL" id="JRYO01000012">
    <property type="protein sequence ID" value="KHE94130.1"/>
    <property type="molecule type" value="Genomic_DNA"/>
</dbReference>
<comment type="caution">
    <text evidence="2">The sequence shown here is derived from an EMBL/GenBank/DDBJ whole genome shotgun (WGS) entry which is preliminary data.</text>
</comment>
<keyword evidence="1" id="KW-0472">Membrane</keyword>
<keyword evidence="1" id="KW-0812">Transmembrane</keyword>
<protein>
    <submittedName>
        <fullName evidence="2">Uncharacterized protein</fullName>
    </submittedName>
</protein>
<reference evidence="2 3" key="1">
    <citation type="submission" date="2014-10" db="EMBL/GenBank/DDBJ databases">
        <title>Draft genome of anammox bacterium scalindua brodae, obtained using differential coverage binning of sequence data from two enrichment reactors.</title>
        <authorList>
            <person name="Speth D.R."/>
            <person name="Russ L."/>
            <person name="Kartal B."/>
            <person name="Op den Camp H.J."/>
            <person name="Dutilh B.E."/>
            <person name="Jetten M.S."/>
        </authorList>
    </citation>
    <scope>NUCLEOTIDE SEQUENCE [LARGE SCALE GENOMIC DNA]</scope>
    <source>
        <strain evidence="2">RU1</strain>
    </source>
</reference>
<evidence type="ECO:0000313" key="2">
    <source>
        <dbReference type="EMBL" id="KHE94130.1"/>
    </source>
</evidence>
<evidence type="ECO:0000313" key="3">
    <source>
        <dbReference type="Proteomes" id="UP000030652"/>
    </source>
</evidence>
<keyword evidence="1" id="KW-1133">Transmembrane helix</keyword>
<gene>
    <name evidence="2" type="ORF">SCABRO_00090</name>
</gene>
<dbReference type="Proteomes" id="UP000030652">
    <property type="component" value="Unassembled WGS sequence"/>
</dbReference>
<organism evidence="2 3">
    <name type="scientific">Candidatus Scalindua brodae</name>
    <dbReference type="NCBI Taxonomy" id="237368"/>
    <lineage>
        <taxon>Bacteria</taxon>
        <taxon>Pseudomonadati</taxon>
        <taxon>Planctomycetota</taxon>
        <taxon>Candidatus Brocadiia</taxon>
        <taxon>Candidatus Brocadiales</taxon>
        <taxon>Candidatus Scalinduaceae</taxon>
        <taxon>Candidatus Scalindua</taxon>
    </lineage>
</organism>
<name>A0A0B0ETY1_9BACT</name>
<proteinExistence type="predicted"/>
<sequence length="38" mass="4290">MIEKSLFTWLLGMIMSSAILDLAQPVNLTLLAKETKIR</sequence>